<dbReference type="GO" id="GO:0005886">
    <property type="term" value="C:plasma membrane"/>
    <property type="evidence" value="ECO:0007669"/>
    <property type="project" value="TreeGrafter"/>
</dbReference>
<feature type="signal peptide" evidence="15">
    <location>
        <begin position="1"/>
        <end position="25"/>
    </location>
</feature>
<feature type="compositionally biased region" description="Low complexity" evidence="13">
    <location>
        <begin position="33"/>
        <end position="45"/>
    </location>
</feature>
<evidence type="ECO:0000256" key="12">
    <source>
        <dbReference type="ARBA" id="ARBA00023180"/>
    </source>
</evidence>
<keyword evidence="5 14" id="KW-0812">Transmembrane</keyword>
<dbReference type="InterPro" id="IPR003591">
    <property type="entry name" value="Leu-rich_rpt_typical-subtyp"/>
</dbReference>
<reference evidence="17 18" key="1">
    <citation type="submission" date="2024-03" db="EMBL/GenBank/DDBJ databases">
        <title>The genome assembly and annotation of the cricket Gryllus longicercus Weissman &amp; Gray.</title>
        <authorList>
            <person name="Szrajer S."/>
            <person name="Gray D."/>
            <person name="Ylla G."/>
        </authorList>
    </citation>
    <scope>NUCLEOTIDE SEQUENCE [LARGE SCALE GENOMIC DNA]</scope>
    <source>
        <strain evidence="17">DAG 2021-001</strain>
        <tissue evidence="17">Whole body minus gut</tissue>
    </source>
</reference>
<dbReference type="Pfam" id="PF00560">
    <property type="entry name" value="LRR_1"/>
    <property type="match status" value="1"/>
</dbReference>
<dbReference type="Pfam" id="PF13855">
    <property type="entry name" value="LRR_8"/>
    <property type="match status" value="1"/>
</dbReference>
<keyword evidence="8" id="KW-0391">Immunity</keyword>
<evidence type="ECO:0000256" key="10">
    <source>
        <dbReference type="ARBA" id="ARBA00023136"/>
    </source>
</evidence>
<evidence type="ECO:0000256" key="7">
    <source>
        <dbReference type="ARBA" id="ARBA00022737"/>
    </source>
</evidence>
<evidence type="ECO:0000256" key="8">
    <source>
        <dbReference type="ARBA" id="ARBA00022859"/>
    </source>
</evidence>
<keyword evidence="4" id="KW-0433">Leucine-rich repeat</keyword>
<proteinExistence type="inferred from homology"/>
<evidence type="ECO:0000256" key="14">
    <source>
        <dbReference type="SAM" id="Phobius"/>
    </source>
</evidence>
<accession>A0AAN9Z5R8</accession>
<dbReference type="PROSITE" id="PS51450">
    <property type="entry name" value="LRR"/>
    <property type="match status" value="1"/>
</dbReference>
<dbReference type="PROSITE" id="PS50104">
    <property type="entry name" value="TIR"/>
    <property type="match status" value="1"/>
</dbReference>
<feature type="chain" id="PRO_5042989954" description="TIR domain-containing protein" evidence="15">
    <location>
        <begin position="26"/>
        <end position="795"/>
    </location>
</feature>
<keyword evidence="3" id="KW-0399">Innate immunity</keyword>
<keyword evidence="12" id="KW-0325">Glycoprotein</keyword>
<dbReference type="InterPro" id="IPR032675">
    <property type="entry name" value="LRR_dom_sf"/>
</dbReference>
<dbReference type="InterPro" id="IPR035897">
    <property type="entry name" value="Toll_tir_struct_dom_sf"/>
</dbReference>
<dbReference type="SMART" id="SM00369">
    <property type="entry name" value="LRR_TYP"/>
    <property type="match status" value="4"/>
</dbReference>
<dbReference type="SUPFAM" id="SSF52200">
    <property type="entry name" value="Toll/Interleukin receptor TIR domain"/>
    <property type="match status" value="1"/>
</dbReference>
<organism evidence="17 18">
    <name type="scientific">Gryllus longicercus</name>
    <dbReference type="NCBI Taxonomy" id="2509291"/>
    <lineage>
        <taxon>Eukaryota</taxon>
        <taxon>Metazoa</taxon>
        <taxon>Ecdysozoa</taxon>
        <taxon>Arthropoda</taxon>
        <taxon>Hexapoda</taxon>
        <taxon>Insecta</taxon>
        <taxon>Pterygota</taxon>
        <taxon>Neoptera</taxon>
        <taxon>Polyneoptera</taxon>
        <taxon>Orthoptera</taxon>
        <taxon>Ensifera</taxon>
        <taxon>Gryllidea</taxon>
        <taxon>Grylloidea</taxon>
        <taxon>Gryllidae</taxon>
        <taxon>Gryllinae</taxon>
        <taxon>Gryllus</taxon>
    </lineage>
</organism>
<evidence type="ECO:0000256" key="5">
    <source>
        <dbReference type="ARBA" id="ARBA00022692"/>
    </source>
</evidence>
<evidence type="ECO:0000256" key="3">
    <source>
        <dbReference type="ARBA" id="ARBA00022588"/>
    </source>
</evidence>
<evidence type="ECO:0000256" key="1">
    <source>
        <dbReference type="ARBA" id="ARBA00004479"/>
    </source>
</evidence>
<feature type="transmembrane region" description="Helical" evidence="14">
    <location>
        <begin position="523"/>
        <end position="546"/>
    </location>
</feature>
<comment type="subcellular location">
    <subcellularLocation>
        <location evidence="1">Membrane</location>
        <topology evidence="1">Single-pass type I membrane protein</topology>
    </subcellularLocation>
</comment>
<feature type="region of interest" description="Disordered" evidence="13">
    <location>
        <begin position="33"/>
        <end position="54"/>
    </location>
</feature>
<evidence type="ECO:0000313" key="18">
    <source>
        <dbReference type="Proteomes" id="UP001378592"/>
    </source>
</evidence>
<dbReference type="PANTHER" id="PTHR24365">
    <property type="entry name" value="TOLL-LIKE RECEPTOR"/>
    <property type="match status" value="1"/>
</dbReference>
<dbReference type="GO" id="GO:0045087">
    <property type="term" value="P:innate immune response"/>
    <property type="evidence" value="ECO:0007669"/>
    <property type="project" value="UniProtKB-KW"/>
</dbReference>
<dbReference type="EMBL" id="JAZDUA010000265">
    <property type="protein sequence ID" value="KAK7862650.1"/>
    <property type="molecule type" value="Genomic_DNA"/>
</dbReference>
<protein>
    <recommendedName>
        <fullName evidence="16">TIR domain-containing protein</fullName>
    </recommendedName>
</protein>
<evidence type="ECO:0000256" key="4">
    <source>
        <dbReference type="ARBA" id="ARBA00022614"/>
    </source>
</evidence>
<keyword evidence="18" id="KW-1185">Reference proteome</keyword>
<dbReference type="GO" id="GO:0007165">
    <property type="term" value="P:signal transduction"/>
    <property type="evidence" value="ECO:0007669"/>
    <property type="project" value="InterPro"/>
</dbReference>
<dbReference type="PANTHER" id="PTHR24365:SF530">
    <property type="entry name" value="MSTPROX-RELATED"/>
    <property type="match status" value="1"/>
</dbReference>
<evidence type="ECO:0000313" key="17">
    <source>
        <dbReference type="EMBL" id="KAK7862650.1"/>
    </source>
</evidence>
<keyword evidence="9 14" id="KW-1133">Transmembrane helix</keyword>
<evidence type="ECO:0000259" key="16">
    <source>
        <dbReference type="PROSITE" id="PS50104"/>
    </source>
</evidence>
<dbReference type="SMART" id="SM00255">
    <property type="entry name" value="TIR"/>
    <property type="match status" value="1"/>
</dbReference>
<evidence type="ECO:0000256" key="6">
    <source>
        <dbReference type="ARBA" id="ARBA00022729"/>
    </source>
</evidence>
<gene>
    <name evidence="17" type="ORF">R5R35_002180</name>
</gene>
<name>A0AAN9Z5R8_9ORTH</name>
<dbReference type="Gene3D" id="3.40.50.10140">
    <property type="entry name" value="Toll/interleukin-1 receptor homology (TIR) domain"/>
    <property type="match status" value="1"/>
</dbReference>
<evidence type="ECO:0000256" key="15">
    <source>
        <dbReference type="SAM" id="SignalP"/>
    </source>
</evidence>
<evidence type="ECO:0000256" key="11">
    <source>
        <dbReference type="ARBA" id="ARBA00023170"/>
    </source>
</evidence>
<keyword evidence="6 15" id="KW-0732">Signal</keyword>
<keyword evidence="11" id="KW-0675">Receptor</keyword>
<dbReference type="SUPFAM" id="SSF52058">
    <property type="entry name" value="L domain-like"/>
    <property type="match status" value="1"/>
</dbReference>
<dbReference type="Gene3D" id="3.80.10.10">
    <property type="entry name" value="Ribonuclease Inhibitor"/>
    <property type="match status" value="3"/>
</dbReference>
<dbReference type="FunFam" id="3.40.50.10140:FF:000001">
    <property type="entry name" value="Toll-like receptor 2"/>
    <property type="match status" value="1"/>
</dbReference>
<dbReference type="AlphaFoldDB" id="A0AAN9Z5R8"/>
<comment type="caution">
    <text evidence="17">The sequence shown here is derived from an EMBL/GenBank/DDBJ whole genome shotgun (WGS) entry which is preliminary data.</text>
</comment>
<sequence>MFKTFPPAWIFLALLTAWAPAFAPAGITNPFSSTTPSPSTANRPANGSSFNASDGVPNGPEYGTMLYNLSLGPLPCSAAWPYLHRRDMGVCKQWPPGAPLPQVRCDAVGGYRQIADTFTTLIHGISCPTEMWHIDLLWTPATLNLYLNLAKGILMEFQPAYTPLASTILRSLKAYSRVEEVTVHGGDHWNASVLVLAELRSLQRVDFAGSGLAELSDENFPRMPNLVHLDLSNNKFSSVPIGIRTLRSLRTLNVSNNPLKTMQFAPILRSLQQLEVLNVSRIPLESLDTLILDEGVENLEDNGTMIGDKWRVLDASACNLSDVNSTATRILFRRLRNLHELILADNPLTTVPHDFLMNIRELQVLDLSGCRLTQPPGLRLWPGARLQLLDLSRNALSSPAGALLDVSGNPLRGEWGAQAFAALGPRAAVNLSRTELTALTAPMLRALRPLRLVDLGANPIDCAKCAIRYLQEWLNTTSAEAVSLGRRGPLQCGLPPERRGWAVGDVRNPPPAQCTGRAAGGGAAWAAGAAVGVALAVGAAAVLLVLRFRRLVTYAMHVVRANRAMRSGAGGAGCEFDAFVCYSKHDRPWVMGKLLPRLEGSNPRYRLCLHERDFPLGSLIVQNIVECMARSRHTIMILTPAFVRSQWCQWELEMATHRLLEGAGRDFLVLVELQPLDAKALPRLLRLLVETRTFLQWPSGCAPGEDCGGGEEGAEEAAWRRLRAALGPPIKRSSRQGLSSHASALALSLQALDSPAPAPASPPPPETTVAVRSVALVKDKNSLLSEGDIQLSTLT</sequence>
<dbReference type="InterPro" id="IPR000157">
    <property type="entry name" value="TIR_dom"/>
</dbReference>
<dbReference type="Proteomes" id="UP001378592">
    <property type="component" value="Unassembled WGS sequence"/>
</dbReference>
<evidence type="ECO:0000256" key="9">
    <source>
        <dbReference type="ARBA" id="ARBA00022989"/>
    </source>
</evidence>
<keyword evidence="7" id="KW-0677">Repeat</keyword>
<dbReference type="InterPro" id="IPR001611">
    <property type="entry name" value="Leu-rich_rpt"/>
</dbReference>
<comment type="similarity">
    <text evidence="2">Belongs to the Toll-like receptor family.</text>
</comment>
<keyword evidence="10 14" id="KW-0472">Membrane</keyword>
<feature type="domain" description="TIR" evidence="16">
    <location>
        <begin position="574"/>
        <end position="726"/>
    </location>
</feature>
<dbReference type="GO" id="GO:0038023">
    <property type="term" value="F:signaling receptor activity"/>
    <property type="evidence" value="ECO:0007669"/>
    <property type="project" value="TreeGrafter"/>
</dbReference>
<dbReference type="Pfam" id="PF13676">
    <property type="entry name" value="TIR_2"/>
    <property type="match status" value="1"/>
</dbReference>
<evidence type="ECO:0000256" key="13">
    <source>
        <dbReference type="SAM" id="MobiDB-lite"/>
    </source>
</evidence>
<evidence type="ECO:0000256" key="2">
    <source>
        <dbReference type="ARBA" id="ARBA00009634"/>
    </source>
</evidence>